<dbReference type="AlphaFoldDB" id="A0A1B6QPM0"/>
<dbReference type="EMBL" id="CM000760">
    <property type="protein sequence ID" value="KXG39866.2"/>
    <property type="molecule type" value="Genomic_DNA"/>
</dbReference>
<reference evidence="2" key="2">
    <citation type="journal article" date="2018" name="Plant J.">
        <title>The Sorghum bicolor reference genome: improved assembly, gene annotations, a transcriptome atlas, and signatures of genome organization.</title>
        <authorList>
            <person name="McCormick R.F."/>
            <person name="Truong S.K."/>
            <person name="Sreedasyam A."/>
            <person name="Jenkins J."/>
            <person name="Shu S."/>
            <person name="Sims D."/>
            <person name="Kennedy M."/>
            <person name="Amirebrahimi M."/>
            <person name="Weers B.D."/>
            <person name="McKinley B."/>
            <person name="Mattison A."/>
            <person name="Morishige D.T."/>
            <person name="Grimwood J."/>
            <person name="Schmutz J."/>
            <person name="Mullet J.E."/>
        </authorList>
    </citation>
    <scope>NUCLEOTIDE SEQUENCE [LARGE SCALE GENOMIC DNA]</scope>
    <source>
        <strain evidence="2">cv. BTx623</strain>
    </source>
</reference>
<name>A0A1B6QPM0_SORBI</name>
<protein>
    <submittedName>
        <fullName evidence="1">Uncharacterized protein</fullName>
    </submittedName>
</protein>
<dbReference type="InParanoid" id="A0A1B6QPM0"/>
<accession>A0A1B6QPM0</accession>
<keyword evidence="2" id="KW-1185">Reference proteome</keyword>
<reference evidence="1 2" key="1">
    <citation type="journal article" date="2009" name="Nature">
        <title>The Sorghum bicolor genome and the diversification of grasses.</title>
        <authorList>
            <person name="Paterson A.H."/>
            <person name="Bowers J.E."/>
            <person name="Bruggmann R."/>
            <person name="Dubchak I."/>
            <person name="Grimwood J."/>
            <person name="Gundlach H."/>
            <person name="Haberer G."/>
            <person name="Hellsten U."/>
            <person name="Mitros T."/>
            <person name="Poliakov A."/>
            <person name="Schmutz J."/>
            <person name="Spannagl M."/>
            <person name="Tang H."/>
            <person name="Wang X."/>
            <person name="Wicker T."/>
            <person name="Bharti A.K."/>
            <person name="Chapman J."/>
            <person name="Feltus F.A."/>
            <person name="Gowik U."/>
            <person name="Grigoriev I.V."/>
            <person name="Lyons E."/>
            <person name="Maher C.A."/>
            <person name="Martis M."/>
            <person name="Narechania A."/>
            <person name="Otillar R.P."/>
            <person name="Penning B.W."/>
            <person name="Salamov A.A."/>
            <person name="Wang Y."/>
            <person name="Zhang L."/>
            <person name="Carpita N.C."/>
            <person name="Freeling M."/>
            <person name="Gingle A.R."/>
            <person name="Hash C.T."/>
            <person name="Keller B."/>
            <person name="Klein P."/>
            <person name="Kresovich S."/>
            <person name="McCann M.C."/>
            <person name="Ming R."/>
            <person name="Peterson D.G."/>
            <person name="Mehboob-ur-Rahman"/>
            <person name="Ware D."/>
            <person name="Westhoff P."/>
            <person name="Mayer K.F."/>
            <person name="Messing J."/>
            <person name="Rokhsar D.S."/>
        </authorList>
    </citation>
    <scope>NUCLEOTIDE SEQUENCE [LARGE SCALE GENOMIC DNA]</scope>
    <source>
        <strain evidence="2">cv. BTx623</strain>
    </source>
</reference>
<evidence type="ECO:0000313" key="1">
    <source>
        <dbReference type="EMBL" id="KXG39866.2"/>
    </source>
</evidence>
<organism evidence="1 2">
    <name type="scientific">Sorghum bicolor</name>
    <name type="common">Sorghum</name>
    <name type="synonym">Sorghum vulgare</name>
    <dbReference type="NCBI Taxonomy" id="4558"/>
    <lineage>
        <taxon>Eukaryota</taxon>
        <taxon>Viridiplantae</taxon>
        <taxon>Streptophyta</taxon>
        <taxon>Embryophyta</taxon>
        <taxon>Tracheophyta</taxon>
        <taxon>Spermatophyta</taxon>
        <taxon>Magnoliopsida</taxon>
        <taxon>Liliopsida</taxon>
        <taxon>Poales</taxon>
        <taxon>Poaceae</taxon>
        <taxon>PACMAD clade</taxon>
        <taxon>Panicoideae</taxon>
        <taxon>Andropogonodae</taxon>
        <taxon>Andropogoneae</taxon>
        <taxon>Sorghinae</taxon>
        <taxon>Sorghum</taxon>
    </lineage>
</organism>
<proteinExistence type="predicted"/>
<sequence>MAACTACRSAKSPFPDACCHRVSAARLAASLTPKDRPNDGCPGPADHLAKSPALPCRTPGYGPRQPLARASLSVLHLLCTRVSLLQLISSEFICVGTHTRHSGLALPLPHTRHVESRCFSDVRCNILPISPPTVHGRSIVVPSYTASGISSKQSVRFW</sequence>
<dbReference type="Proteomes" id="UP000000768">
    <property type="component" value="Chromosome 1"/>
</dbReference>
<evidence type="ECO:0000313" key="2">
    <source>
        <dbReference type="Proteomes" id="UP000000768"/>
    </source>
</evidence>
<gene>
    <name evidence="1" type="ORF">SORBI_3001G371750</name>
</gene>
<dbReference type="Gramene" id="KXG39866">
    <property type="protein sequence ID" value="KXG39866"/>
    <property type="gene ID" value="SORBI_3001G371750"/>
</dbReference>